<reference evidence="5" key="1">
    <citation type="journal article" date="2021" name="BMC Genomics">
        <title>Chromosome-level genome assembly and manually-curated proteome of model necrotroph Parastagonospora nodorum Sn15 reveals a genome-wide trove of candidate effector homologs, and redundancy of virulence-related functions within an accessory chromosome.</title>
        <authorList>
            <person name="Bertazzoni S."/>
            <person name="Jones D.A.B."/>
            <person name="Phan H.T."/>
            <person name="Tan K.-C."/>
            <person name="Hane J.K."/>
        </authorList>
    </citation>
    <scope>NUCLEOTIDE SEQUENCE [LARGE SCALE GENOMIC DNA]</scope>
    <source>
        <strain evidence="5">SN15 / ATCC MYA-4574 / FGSC 10173)</strain>
    </source>
</reference>
<evidence type="ECO:0000256" key="2">
    <source>
        <dbReference type="SAM" id="SignalP"/>
    </source>
</evidence>
<feature type="compositionally biased region" description="Basic and acidic residues" evidence="1">
    <location>
        <begin position="610"/>
        <end position="621"/>
    </location>
</feature>
<dbReference type="AlphaFoldDB" id="A0A7U2I5I4"/>
<evidence type="ECO:0000313" key="4">
    <source>
        <dbReference type="EMBL" id="QRD00123.1"/>
    </source>
</evidence>
<evidence type="ECO:0000313" key="5">
    <source>
        <dbReference type="Proteomes" id="UP000663193"/>
    </source>
</evidence>
<dbReference type="VEuPathDB" id="FungiDB:JI435_070250"/>
<gene>
    <name evidence="4" type="ORF">JI435_070250</name>
</gene>
<dbReference type="OrthoDB" id="5347061at2759"/>
<dbReference type="PANTHER" id="PTHR33112:SF10">
    <property type="entry name" value="TOL"/>
    <property type="match status" value="1"/>
</dbReference>
<feature type="compositionally biased region" description="Low complexity" evidence="1">
    <location>
        <begin position="624"/>
        <end position="637"/>
    </location>
</feature>
<feature type="region of interest" description="Disordered" evidence="1">
    <location>
        <begin position="597"/>
        <end position="637"/>
    </location>
</feature>
<evidence type="ECO:0000259" key="3">
    <source>
        <dbReference type="Pfam" id="PF06985"/>
    </source>
</evidence>
<dbReference type="PANTHER" id="PTHR33112">
    <property type="entry name" value="DOMAIN PROTEIN, PUTATIVE-RELATED"/>
    <property type="match status" value="1"/>
</dbReference>
<evidence type="ECO:0000256" key="1">
    <source>
        <dbReference type="SAM" id="MobiDB-lite"/>
    </source>
</evidence>
<feature type="domain" description="Heterokaryon incompatibility" evidence="3">
    <location>
        <begin position="197"/>
        <end position="346"/>
    </location>
</feature>
<protein>
    <recommendedName>
        <fullName evidence="3">Heterokaryon incompatibility domain-containing protein</fullName>
    </recommendedName>
</protein>
<keyword evidence="2" id="KW-0732">Signal</keyword>
<organism evidence="4 5">
    <name type="scientific">Phaeosphaeria nodorum (strain SN15 / ATCC MYA-4574 / FGSC 10173)</name>
    <name type="common">Glume blotch fungus</name>
    <name type="synonym">Parastagonospora nodorum</name>
    <dbReference type="NCBI Taxonomy" id="321614"/>
    <lineage>
        <taxon>Eukaryota</taxon>
        <taxon>Fungi</taxon>
        <taxon>Dikarya</taxon>
        <taxon>Ascomycota</taxon>
        <taxon>Pezizomycotina</taxon>
        <taxon>Dothideomycetes</taxon>
        <taxon>Pleosporomycetidae</taxon>
        <taxon>Pleosporales</taxon>
        <taxon>Pleosporineae</taxon>
        <taxon>Phaeosphaeriaceae</taxon>
        <taxon>Parastagonospora</taxon>
    </lineage>
</organism>
<accession>A0A7U2I5I4</accession>
<dbReference type="InterPro" id="IPR010730">
    <property type="entry name" value="HET"/>
</dbReference>
<sequence length="735" mass="83397">RYRKLHRTISGVLLIMDLCESCLEITDWIAVPYGEDLAFTEYVWESRKARVFERSPRATCDFCVALYHSLGIKDDRKEGSLSIEVSVMLTEMGSAKGLYEFCRFRDCMTKKGREFALWAETGTPASEVFVTQSPVRSSHVEQVCGLVQYWLHECISRHQCQIAVCETELPCRVLQISGTKDSTTIQLVESHGMIGTYCALSHCWGTKDKLPLRTVHENYKRHTKGIALEKLPKSFQDFVLLTRGIGINYIWIDSLCIIQDDEHDWKLQTETMDVVYRNAALVVAAAGAEDSTKGLFITDRPYTRVWNIPYGPGCIQGIFNLSELPAEDPRVPLECPLRNRGWVLQEWYLARRILFCMPLRLSWKCDEMVVAEGGSWHDLRNYEHLSWYDLLESYTRKSLTYPSDRLHALRGVANHLGKTLENEYLHNFGVWKDTLHEQILWRSTEPYAESESLPIPTWSWVATGSAKSWIGALMGSIERIEALSRGLEVSASGSLGSSGYLATPSLSLDTLERDMKLPFRYEIMYIKEPEFMKMLYDDHGRFPLTEMPTYIARDQSMSKTALGLVAFDSKPLSSISYFFVARSERYFRDYSRWPNAELGGREGGTNSGKDNSHSDLDEVHSKPRGSSASSPVSNSGSEHLKLLQVPPQPAAGAQNPGADGSEVSRFGSYSHRPFEALANTMLEDILDLIETTAFVYWCLVLEPTGEGKYKRVGLAMLYPHAFESMKPEMTEFEIT</sequence>
<feature type="chain" id="PRO_5030616674" description="Heterokaryon incompatibility domain-containing protein" evidence="2">
    <location>
        <begin position="22"/>
        <end position="735"/>
    </location>
</feature>
<name>A0A7U2I5I4_PHANO</name>
<feature type="non-terminal residue" evidence="4">
    <location>
        <position position="735"/>
    </location>
</feature>
<dbReference type="EMBL" id="CP069032">
    <property type="protein sequence ID" value="QRD00123.1"/>
    <property type="molecule type" value="Genomic_DNA"/>
</dbReference>
<dbReference type="Pfam" id="PF06985">
    <property type="entry name" value="HET"/>
    <property type="match status" value="1"/>
</dbReference>
<proteinExistence type="predicted"/>
<feature type="signal peptide" evidence="2">
    <location>
        <begin position="1"/>
        <end position="21"/>
    </location>
</feature>
<keyword evidence="5" id="KW-1185">Reference proteome</keyword>
<dbReference type="Proteomes" id="UP000663193">
    <property type="component" value="Chromosome 10"/>
</dbReference>